<evidence type="ECO:0000313" key="1">
    <source>
        <dbReference type="EMBL" id="CAB3782024.1"/>
    </source>
</evidence>
<dbReference type="RefSeq" id="WP_175158495.1">
    <property type="nucleotide sequence ID" value="NZ_CADIKI010000003.1"/>
</dbReference>
<dbReference type="AlphaFoldDB" id="A0A6J5FPQ2"/>
<dbReference type="EMBL" id="CADIKI010000003">
    <property type="protein sequence ID" value="CAB3782024.1"/>
    <property type="molecule type" value="Genomic_DNA"/>
</dbReference>
<sequence length="99" mass="10764">MGLKKATTFKSIQLTDAYYRVVLPQIDTSKTTMSFSVWVFSSEAGAMDQENALGELAEFYSGVPYAIAGENPFSQAYAYLKTLLDFAGAVNVFEAGQPS</sequence>
<accession>A0A6J5FPQ2</accession>
<name>A0A6J5FPQ2_9BURK</name>
<dbReference type="Proteomes" id="UP000494252">
    <property type="component" value="Unassembled WGS sequence"/>
</dbReference>
<protein>
    <submittedName>
        <fullName evidence="1">Uncharacterized protein</fullName>
    </submittedName>
</protein>
<reference evidence="1 2" key="1">
    <citation type="submission" date="2020-04" db="EMBL/GenBank/DDBJ databases">
        <authorList>
            <person name="De Canck E."/>
        </authorList>
    </citation>
    <scope>NUCLEOTIDE SEQUENCE [LARGE SCALE GENOMIC DNA]</scope>
    <source>
        <strain evidence="1 2">LMG 27177</strain>
    </source>
</reference>
<organism evidence="1 2">
    <name type="scientific">Paraburkholderia fynbosensis</name>
    <dbReference type="NCBI Taxonomy" id="1200993"/>
    <lineage>
        <taxon>Bacteria</taxon>
        <taxon>Pseudomonadati</taxon>
        <taxon>Pseudomonadota</taxon>
        <taxon>Betaproteobacteria</taxon>
        <taxon>Burkholderiales</taxon>
        <taxon>Burkholderiaceae</taxon>
        <taxon>Paraburkholderia</taxon>
    </lineage>
</organism>
<evidence type="ECO:0000313" key="2">
    <source>
        <dbReference type="Proteomes" id="UP000494252"/>
    </source>
</evidence>
<gene>
    <name evidence="1" type="ORF">LMG27177_01147</name>
</gene>
<proteinExistence type="predicted"/>
<keyword evidence="2" id="KW-1185">Reference proteome</keyword>